<sequence length="122" mass="13339">MTRTLYLSNEVKATLSLAGSENIMTIIAPEIQRRFFGKKAFTSPWTESSIEPIRGTLKYLHAAQLTGESDATVETNGNQITIEFKLVDGGPDLEDVVIAIFKSEDAMHGLSTTVLQGSWGSF</sequence>
<dbReference type="AlphaFoldDB" id="A0A8H2XI54"/>
<comment type="caution">
    <text evidence="1">The sequence shown here is derived from an EMBL/GenBank/DDBJ whole genome shotgun (WGS) entry which is preliminary data.</text>
</comment>
<evidence type="ECO:0000313" key="2">
    <source>
        <dbReference type="Proteomes" id="UP000663826"/>
    </source>
</evidence>
<dbReference type="Proteomes" id="UP000663826">
    <property type="component" value="Unassembled WGS sequence"/>
</dbReference>
<dbReference type="EMBL" id="CAJMWQ010000983">
    <property type="protein sequence ID" value="CAE6425713.1"/>
    <property type="molecule type" value="Genomic_DNA"/>
</dbReference>
<proteinExistence type="predicted"/>
<accession>A0A8H2XI54</accession>
<name>A0A8H2XI54_9AGAM</name>
<evidence type="ECO:0000313" key="1">
    <source>
        <dbReference type="EMBL" id="CAE6425713.1"/>
    </source>
</evidence>
<organism evidence="1 2">
    <name type="scientific">Rhizoctonia solani</name>
    <dbReference type="NCBI Taxonomy" id="456999"/>
    <lineage>
        <taxon>Eukaryota</taxon>
        <taxon>Fungi</taxon>
        <taxon>Dikarya</taxon>
        <taxon>Basidiomycota</taxon>
        <taxon>Agaricomycotina</taxon>
        <taxon>Agaricomycetes</taxon>
        <taxon>Cantharellales</taxon>
        <taxon>Ceratobasidiaceae</taxon>
        <taxon>Rhizoctonia</taxon>
    </lineage>
</organism>
<protein>
    <submittedName>
        <fullName evidence="1">Uncharacterized protein</fullName>
    </submittedName>
</protein>
<reference evidence="1" key="1">
    <citation type="submission" date="2021-01" db="EMBL/GenBank/DDBJ databases">
        <authorList>
            <person name="Kaushik A."/>
        </authorList>
    </citation>
    <scope>NUCLEOTIDE SEQUENCE</scope>
    <source>
        <strain evidence="1">AG1-1B</strain>
    </source>
</reference>
<gene>
    <name evidence="1" type="ORF">RDB_LOCUS53865</name>
</gene>